<evidence type="ECO:0000256" key="3">
    <source>
        <dbReference type="ARBA" id="ARBA00022801"/>
    </source>
</evidence>
<comment type="similarity">
    <text evidence="5">Belongs to the helicase family. DinG subfamily.</text>
</comment>
<evidence type="ECO:0000313" key="10">
    <source>
        <dbReference type="EMBL" id="MDN4518316.1"/>
    </source>
</evidence>
<dbReference type="GO" id="GO:0016787">
    <property type="term" value="F:hydrolase activity"/>
    <property type="evidence" value="ECO:0007669"/>
    <property type="project" value="UniProtKB-KW"/>
</dbReference>
<keyword evidence="10" id="KW-0347">Helicase</keyword>
<proteinExistence type="inferred from homology"/>
<reference evidence="10" key="1">
    <citation type="submission" date="2023-07" db="EMBL/GenBank/DDBJ databases">
        <title>Degradation of tert-butanol by M. austroafricanum TBA100.</title>
        <authorList>
            <person name="Helbich S."/>
            <person name="Vainshtein Y."/>
        </authorList>
    </citation>
    <scope>NUCLEOTIDE SEQUENCE</scope>
    <source>
        <strain evidence="10">TBA100</strain>
    </source>
</reference>
<comment type="caution">
    <text evidence="10">The sequence shown here is derived from an EMBL/GenBank/DDBJ whole genome shotgun (WGS) entry which is preliminary data.</text>
</comment>
<name>A0ABT8HC24_MYCAO</name>
<dbReference type="RefSeq" id="WP_208673540.1">
    <property type="nucleotide sequence ID" value="NZ_CP070380.1"/>
</dbReference>
<dbReference type="Pfam" id="PF00270">
    <property type="entry name" value="DEAD"/>
    <property type="match status" value="1"/>
</dbReference>
<comment type="catalytic activity">
    <reaction evidence="7">
        <text>ATP + H2O = ADP + phosphate + H(+)</text>
        <dbReference type="Rhea" id="RHEA:13065"/>
        <dbReference type="ChEBI" id="CHEBI:15377"/>
        <dbReference type="ChEBI" id="CHEBI:15378"/>
        <dbReference type="ChEBI" id="CHEBI:30616"/>
        <dbReference type="ChEBI" id="CHEBI:43474"/>
        <dbReference type="ChEBI" id="CHEBI:456216"/>
        <dbReference type="EC" id="5.6.2.3"/>
    </reaction>
</comment>
<feature type="domain" description="Helicase ATP-binding" evidence="8">
    <location>
        <begin position="30"/>
        <end position="259"/>
    </location>
</feature>
<dbReference type="InterPro" id="IPR045028">
    <property type="entry name" value="DinG/Rad3-like"/>
</dbReference>
<dbReference type="PROSITE" id="PS51192">
    <property type="entry name" value="HELICASE_ATP_BIND_1"/>
    <property type="match status" value="1"/>
</dbReference>
<dbReference type="GO" id="GO:0003678">
    <property type="term" value="F:DNA helicase activity"/>
    <property type="evidence" value="ECO:0007669"/>
    <property type="project" value="UniProtKB-EC"/>
</dbReference>
<dbReference type="Gene3D" id="3.40.50.300">
    <property type="entry name" value="P-loop containing nucleotide triphosphate hydrolases"/>
    <property type="match status" value="2"/>
</dbReference>
<dbReference type="SMART" id="SM00487">
    <property type="entry name" value="DEXDc"/>
    <property type="match status" value="1"/>
</dbReference>
<dbReference type="InterPro" id="IPR011545">
    <property type="entry name" value="DEAD/DEAH_box_helicase_dom"/>
</dbReference>
<dbReference type="PANTHER" id="PTHR11472">
    <property type="entry name" value="DNA REPAIR DEAD HELICASE RAD3/XP-D SUBFAMILY MEMBER"/>
    <property type="match status" value="1"/>
</dbReference>
<organism evidence="10 11">
    <name type="scientific">Mycolicibacterium austroafricanum</name>
    <name type="common">Mycobacterium austroafricanum</name>
    <dbReference type="NCBI Taxonomy" id="39687"/>
    <lineage>
        <taxon>Bacteria</taxon>
        <taxon>Bacillati</taxon>
        <taxon>Actinomycetota</taxon>
        <taxon>Actinomycetes</taxon>
        <taxon>Mycobacteriales</taxon>
        <taxon>Mycobacteriaceae</taxon>
        <taxon>Mycolicibacterium</taxon>
    </lineage>
</organism>
<keyword evidence="3 10" id="KW-0378">Hydrolase</keyword>
<dbReference type="InterPro" id="IPR027417">
    <property type="entry name" value="P-loop_NTPase"/>
</dbReference>
<evidence type="ECO:0000256" key="5">
    <source>
        <dbReference type="ARBA" id="ARBA00038058"/>
    </source>
</evidence>
<evidence type="ECO:0000256" key="1">
    <source>
        <dbReference type="ARBA" id="ARBA00001966"/>
    </source>
</evidence>
<evidence type="ECO:0000259" key="8">
    <source>
        <dbReference type="PROSITE" id="PS51192"/>
    </source>
</evidence>
<dbReference type="Pfam" id="PF13307">
    <property type="entry name" value="Helicase_C_2"/>
    <property type="match status" value="1"/>
</dbReference>
<dbReference type="SUPFAM" id="SSF52540">
    <property type="entry name" value="P-loop containing nucleoside triphosphate hydrolases"/>
    <property type="match status" value="2"/>
</dbReference>
<evidence type="ECO:0000256" key="7">
    <source>
        <dbReference type="ARBA" id="ARBA00048954"/>
    </source>
</evidence>
<comment type="cofactor">
    <cofactor evidence="1">
        <name>[4Fe-4S] cluster</name>
        <dbReference type="ChEBI" id="CHEBI:49883"/>
    </cofactor>
</comment>
<evidence type="ECO:0000256" key="4">
    <source>
        <dbReference type="ARBA" id="ARBA00022840"/>
    </source>
</evidence>
<evidence type="ECO:0000313" key="11">
    <source>
        <dbReference type="Proteomes" id="UP001172687"/>
    </source>
</evidence>
<evidence type="ECO:0000256" key="6">
    <source>
        <dbReference type="ARBA" id="ARBA00044969"/>
    </source>
</evidence>
<dbReference type="InterPro" id="IPR006555">
    <property type="entry name" value="ATP-dep_Helicase_C"/>
</dbReference>
<keyword evidence="11" id="KW-1185">Reference proteome</keyword>
<evidence type="ECO:0000259" key="9">
    <source>
        <dbReference type="PROSITE" id="PS51193"/>
    </source>
</evidence>
<accession>A0ABT8HC24</accession>
<dbReference type="PROSITE" id="PS51193">
    <property type="entry name" value="HELICASE_ATP_BIND_2"/>
    <property type="match status" value="1"/>
</dbReference>
<dbReference type="InterPro" id="IPR014001">
    <property type="entry name" value="Helicase_ATP-bd"/>
</dbReference>
<gene>
    <name evidence="10" type="ORF">QYF68_10820</name>
</gene>
<dbReference type="Proteomes" id="UP001172687">
    <property type="component" value="Unassembled WGS sequence"/>
</dbReference>
<keyword evidence="4" id="KW-0067">ATP-binding</keyword>
<keyword evidence="2" id="KW-0547">Nucleotide-binding</keyword>
<feature type="domain" description="Helicase ATP-binding" evidence="9">
    <location>
        <begin position="8"/>
        <end position="317"/>
    </location>
</feature>
<protein>
    <recommendedName>
        <fullName evidence="6">DNA 5'-3' helicase</fullName>
        <ecNumber evidence="6">5.6.2.3</ecNumber>
    </recommendedName>
</protein>
<dbReference type="SMART" id="SM00491">
    <property type="entry name" value="HELICc2"/>
    <property type="match status" value="1"/>
</dbReference>
<dbReference type="InterPro" id="IPR014013">
    <property type="entry name" value="Helic_SF1/SF2_ATP-bd_DinG/Rad3"/>
</dbReference>
<dbReference type="EC" id="5.6.2.3" evidence="6"/>
<evidence type="ECO:0000256" key="2">
    <source>
        <dbReference type="ARBA" id="ARBA00022741"/>
    </source>
</evidence>
<dbReference type="EMBL" id="JAUHTC010000039">
    <property type="protein sequence ID" value="MDN4518316.1"/>
    <property type="molecule type" value="Genomic_DNA"/>
</dbReference>
<sequence>MEVADLLATAVEALGGASRDGQIAMAEAVAQAFTSGRHLAVQAGTGTGKSLAYLVPAIAHALDESRPVVVSTATIALQRQLVDRDLPRLADSLADVLPRRPTFALLKGRGNYLCLNKIHNGSAGSEPDDVPQEELFSPVASSALGRDVQRLTEWSETTATGDRDELKPGVADRSWSQVSVSARECIGVSRCPFGTDCFSERARGRAGDADIVVTNHALLAIDAIGDANVLPEHDLLVVDEAHELVDRVTGVATAELSATSLGVAHRRAARIVAPELAERLEAATATFSAAIFEARPGRIDVLDEELASYLAALRDAAHAARTAVDTAPNDPKTTSARAEAATALSEVGDTASRILDSFVPAIPDRTDVVWLDHIEDARSGGRALLRVAPLSVAGLLRSRLFGHATAVLTSATLTIGGNFDSMASAWGLTGAADREQDRTGEGAGWRGLDVGSPFDHAKSGILYVAAHLPPPGRDGTGSAEQLDEIAGLIEAADGRTLGLFSSMRAAKAAAEVMRERLATPVLCQGEDTTSALVQRFADDAQTSLFGTLSLWQGVDVPGPSLSLVLIDRIPFPRPDDPLLTARQRAVAARGGNGFMAVAASHAALLLAQGAGRLLRRVDDRGVVAVLDSRMATARYSGFLRASLPPFWATTDGAAVRAALQRLRAPN</sequence>
<dbReference type="PANTHER" id="PTHR11472:SF34">
    <property type="entry name" value="REGULATOR OF TELOMERE ELONGATION HELICASE 1"/>
    <property type="match status" value="1"/>
</dbReference>